<keyword evidence="2" id="KW-1185">Reference proteome</keyword>
<protein>
    <submittedName>
        <fullName evidence="1">Uncharacterized protein</fullName>
    </submittedName>
</protein>
<evidence type="ECO:0000313" key="1">
    <source>
        <dbReference type="EMBL" id="TCK83644.1"/>
    </source>
</evidence>
<sequence>MIGTAHPWNDIDPGENSPEIVKAVIEIRKDEIKPTLNK</sequence>
<accession>A0A4R1LYJ7</accession>
<evidence type="ECO:0000313" key="2">
    <source>
        <dbReference type="Proteomes" id="UP000294616"/>
    </source>
</evidence>
<name>A0A4R1LYJ7_9SPHI</name>
<dbReference type="EMBL" id="SMGO01000002">
    <property type="protein sequence ID" value="TCK83644.1"/>
    <property type="molecule type" value="Genomic_DNA"/>
</dbReference>
<comment type="caution">
    <text evidence="1">The sequence shown here is derived from an EMBL/GenBank/DDBJ whole genome shotgun (WGS) entry which is preliminary data.</text>
</comment>
<organism evidence="1 2">
    <name type="scientific">Albibacterium bauzanense</name>
    <dbReference type="NCBI Taxonomy" id="653929"/>
    <lineage>
        <taxon>Bacteria</taxon>
        <taxon>Pseudomonadati</taxon>
        <taxon>Bacteroidota</taxon>
        <taxon>Sphingobacteriia</taxon>
        <taxon>Sphingobacteriales</taxon>
        <taxon>Sphingobacteriaceae</taxon>
        <taxon>Albibacterium</taxon>
    </lineage>
</organism>
<reference evidence="1 2" key="1">
    <citation type="submission" date="2019-03" db="EMBL/GenBank/DDBJ databases">
        <title>Genomic Encyclopedia of Archaeal and Bacterial Type Strains, Phase II (KMG-II): from individual species to whole genera.</title>
        <authorList>
            <person name="Goeker M."/>
        </authorList>
    </citation>
    <scope>NUCLEOTIDE SEQUENCE [LARGE SCALE GENOMIC DNA]</scope>
    <source>
        <strain evidence="1 2">DSM 22554</strain>
    </source>
</reference>
<dbReference type="Proteomes" id="UP000294616">
    <property type="component" value="Unassembled WGS sequence"/>
</dbReference>
<dbReference type="AlphaFoldDB" id="A0A4R1LYJ7"/>
<gene>
    <name evidence="1" type="ORF">C8N28_2249</name>
</gene>
<proteinExistence type="predicted"/>